<dbReference type="EMBL" id="CM024794">
    <property type="protein sequence ID" value="KAG8001777.1"/>
    <property type="molecule type" value="Genomic_DNA"/>
</dbReference>
<evidence type="ECO:0000313" key="1">
    <source>
        <dbReference type="EMBL" id="KAG8001777.1"/>
    </source>
</evidence>
<organism evidence="1 2">
    <name type="scientific">Nibea albiflora</name>
    <name type="common">Yellow drum</name>
    <name type="synonym">Corvina albiflora</name>
    <dbReference type="NCBI Taxonomy" id="240163"/>
    <lineage>
        <taxon>Eukaryota</taxon>
        <taxon>Metazoa</taxon>
        <taxon>Chordata</taxon>
        <taxon>Craniata</taxon>
        <taxon>Vertebrata</taxon>
        <taxon>Euteleostomi</taxon>
        <taxon>Actinopterygii</taxon>
        <taxon>Neopterygii</taxon>
        <taxon>Teleostei</taxon>
        <taxon>Neoteleostei</taxon>
        <taxon>Acanthomorphata</taxon>
        <taxon>Eupercaria</taxon>
        <taxon>Sciaenidae</taxon>
        <taxon>Nibea</taxon>
    </lineage>
</organism>
<reference evidence="1" key="1">
    <citation type="submission" date="2020-04" db="EMBL/GenBank/DDBJ databases">
        <title>A chromosome-scale assembly and high-density genetic map of the yellow drum (Nibea albiflora) genome.</title>
        <authorList>
            <person name="Xu D."/>
            <person name="Zhang W."/>
            <person name="Chen R."/>
            <person name="Tan P."/>
            <person name="Wang L."/>
            <person name="Song H."/>
            <person name="Tian L."/>
            <person name="Zhu Q."/>
            <person name="Wang B."/>
        </authorList>
    </citation>
    <scope>NUCLEOTIDE SEQUENCE</scope>
    <source>
        <strain evidence="1">ZJHYS-2018</strain>
    </source>
</reference>
<accession>A0ACB7EHU0</accession>
<evidence type="ECO:0000313" key="2">
    <source>
        <dbReference type="Proteomes" id="UP000805704"/>
    </source>
</evidence>
<protein>
    <submittedName>
        <fullName evidence="1">Zinc finger protein Gfi-1b</fullName>
    </submittedName>
</protein>
<keyword evidence="2" id="KW-1185">Reference proteome</keyword>
<sequence length="323" mass="36357">MAVTPASCVRCLSVRQLTDAKMSENFVFHSQTKSIVETAVKTAVHIVSSKEENNSEERRKPDFDSVVEMLSREATRKISAVFSQLFSMLHNENATLKSEVGELQSKLKTVTVNFENTRKWRENVLSGCPVLFEQSGLLFSLKPFGKLEVNKSTLMERVTGSAPETQTGQIAALMSCPGGGQATKEVNSEAQSAPASRQDLAQDCAATNTTQSPNTTSQNTQDAVIRKKDVLVCNVCNKSFDRQFHLLKHMNTHKEQRTLACSQCPRRFRNTAAFEYHLLRHEEKKYASFKCQLCDKTFKTKMHLKTHQIVHTGHEAVHLLHLW</sequence>
<gene>
    <name evidence="1" type="primary">GFI1B.4</name>
    <name evidence="1" type="ORF">GBF38_011971</name>
</gene>
<proteinExistence type="predicted"/>
<dbReference type="Proteomes" id="UP000805704">
    <property type="component" value="Chromosome 6"/>
</dbReference>
<comment type="caution">
    <text evidence="1">The sequence shown here is derived from an EMBL/GenBank/DDBJ whole genome shotgun (WGS) entry which is preliminary data.</text>
</comment>
<name>A0ACB7EHU0_NIBAL</name>